<dbReference type="EMBL" id="FOOT01000002">
    <property type="protein sequence ID" value="SFG27548.1"/>
    <property type="molecule type" value="Genomic_DNA"/>
</dbReference>
<dbReference type="OrthoDB" id="840060at2"/>
<dbReference type="Proteomes" id="UP000198724">
    <property type="component" value="Unassembled WGS sequence"/>
</dbReference>
<reference evidence="2" key="1">
    <citation type="submission" date="2016-10" db="EMBL/GenBank/DDBJ databases">
        <authorList>
            <person name="Varghese N."/>
            <person name="Submissions S."/>
        </authorList>
    </citation>
    <scope>NUCLEOTIDE SEQUENCE [LARGE SCALE GENOMIC DNA]</scope>
    <source>
        <strain evidence="2">LP51</strain>
    </source>
</reference>
<proteinExistence type="predicted"/>
<organism evidence="1 2">
    <name type="scientific">Pontibacter chinhatensis</name>
    <dbReference type="NCBI Taxonomy" id="1436961"/>
    <lineage>
        <taxon>Bacteria</taxon>
        <taxon>Pseudomonadati</taxon>
        <taxon>Bacteroidota</taxon>
        <taxon>Cytophagia</taxon>
        <taxon>Cytophagales</taxon>
        <taxon>Hymenobacteraceae</taxon>
        <taxon>Pontibacter</taxon>
    </lineage>
</organism>
<dbReference type="AlphaFoldDB" id="A0A1I2QGX2"/>
<name>A0A1I2QGX2_9BACT</name>
<sequence length="87" mass="10369">MLEYIKMVLWKVSFDKALFEKELRKGMAQLETEELVLLEDWCYELFYDKYHTILSNIFRGENCKRSSYQPQGTSKVYTGSRPNILGF</sequence>
<protein>
    <submittedName>
        <fullName evidence="1">Uncharacterized protein</fullName>
    </submittedName>
</protein>
<gene>
    <name evidence="1" type="ORF">SAMN05421739_1025</name>
</gene>
<evidence type="ECO:0000313" key="1">
    <source>
        <dbReference type="EMBL" id="SFG27548.1"/>
    </source>
</evidence>
<evidence type="ECO:0000313" key="2">
    <source>
        <dbReference type="Proteomes" id="UP000198724"/>
    </source>
</evidence>
<dbReference type="RefSeq" id="WP_092099498.1">
    <property type="nucleotide sequence ID" value="NZ_FOOT01000002.1"/>
</dbReference>
<accession>A0A1I2QGX2</accession>
<keyword evidence="2" id="KW-1185">Reference proteome</keyword>
<dbReference type="STRING" id="1436961.SAMN05421739_1025"/>